<dbReference type="Proteomes" id="UP000007129">
    <property type="component" value="Unassembled WGS sequence"/>
</dbReference>
<dbReference type="EMBL" id="AHHD01000258">
    <property type="protein sequence ID" value="EKG16991.1"/>
    <property type="molecule type" value="Genomic_DNA"/>
</dbReference>
<organism evidence="1 2">
    <name type="scientific">Macrophomina phaseolina (strain MS6)</name>
    <name type="common">Charcoal rot fungus</name>
    <dbReference type="NCBI Taxonomy" id="1126212"/>
    <lineage>
        <taxon>Eukaryota</taxon>
        <taxon>Fungi</taxon>
        <taxon>Dikarya</taxon>
        <taxon>Ascomycota</taxon>
        <taxon>Pezizomycotina</taxon>
        <taxon>Dothideomycetes</taxon>
        <taxon>Dothideomycetes incertae sedis</taxon>
        <taxon>Botryosphaeriales</taxon>
        <taxon>Botryosphaeriaceae</taxon>
        <taxon>Macrophomina</taxon>
    </lineage>
</organism>
<gene>
    <name evidence="1" type="ORF">MPH_05817</name>
</gene>
<protein>
    <recommendedName>
        <fullName evidence="3">AA1-like domain-containing protein</fullName>
    </recommendedName>
</protein>
<evidence type="ECO:0000313" key="1">
    <source>
        <dbReference type="EMBL" id="EKG16991.1"/>
    </source>
</evidence>
<accession>K2R3T3</accession>
<dbReference type="VEuPathDB" id="FungiDB:MPH_05817"/>
<proteinExistence type="predicted"/>
<evidence type="ECO:0008006" key="3">
    <source>
        <dbReference type="Google" id="ProtNLM"/>
    </source>
</evidence>
<dbReference type="HOGENOM" id="CLU_1635142_0_0_1"/>
<reference evidence="1 2" key="1">
    <citation type="journal article" date="2012" name="BMC Genomics">
        <title>Tools to kill: Genome of one of the most destructive plant pathogenic fungi Macrophomina phaseolina.</title>
        <authorList>
            <person name="Islam M.S."/>
            <person name="Haque M.S."/>
            <person name="Islam M.M."/>
            <person name="Emdad E.M."/>
            <person name="Halim A."/>
            <person name="Hossen Q.M.M."/>
            <person name="Hossain M.Z."/>
            <person name="Ahmed B."/>
            <person name="Rahim S."/>
            <person name="Rahman M.S."/>
            <person name="Alam M.M."/>
            <person name="Hou S."/>
            <person name="Wan X."/>
            <person name="Saito J.A."/>
            <person name="Alam M."/>
        </authorList>
    </citation>
    <scope>NUCLEOTIDE SEQUENCE [LARGE SCALE GENOMIC DNA]</scope>
    <source>
        <strain evidence="1 2">MS6</strain>
    </source>
</reference>
<evidence type="ECO:0000313" key="2">
    <source>
        <dbReference type="Proteomes" id="UP000007129"/>
    </source>
</evidence>
<dbReference type="OrthoDB" id="3914001at2759"/>
<name>K2R3T3_MACPH</name>
<comment type="caution">
    <text evidence="1">The sequence shown here is derived from an EMBL/GenBank/DDBJ whole genome shotgun (WGS) entry which is preliminary data.</text>
</comment>
<sequence length="177" mass="19387">MFPKSSYRLSQDSTSPFSMMQFTTLLGIFGAATALAAPAFQAGVETPRLNDTKPFEIDRLYMEMDSVWDTSYGVTIKFSITDPNTGLNTFCNMTDVHPSTAYACTRDQTKWSLNTDFSKISVEWIWASGELVPASDAAYRANGTTTVNWNCASSGRYGQQCFANAFSVPVQTISGTA</sequence>
<dbReference type="AlphaFoldDB" id="K2R3T3"/>
<dbReference type="InParanoid" id="K2R3T3"/>